<accession>A0ABP1QKE2</accession>
<evidence type="ECO:0000256" key="5">
    <source>
        <dbReference type="ARBA" id="ARBA00016034"/>
    </source>
</evidence>
<sequence length="392" mass="44878">MASVLGEEILEQQLPSGREEVNSDDEGCIGSGPAVDVEYVDLKVGRESGEERSHCFNDSIIRISNVSIDNEERSSVKKSHGFGATSSQQRRRERLLDLQRKRRDEILDKIRQLEEAAYSESETEDEMDFTTCIRNTSSYQTKLESIQEMENMETTVNCTSSKAKRRGKNRNRRRKPPPCRVMLSEWLIDKPEDFEEQWIGTLCPVGKRCIVVANRGKTKVFSRSDEYLGSFKSLLPGGSHVNRCKGVTILDCIWSIQSQIFYVLDLICWNSHSCVNCDTDYRQFFLHSKFSESLELLECSKFNPYPFKPLPYFPAREMPLVMASAVTFPENVDGILLIHKETFYVPETNPLCLWILPSDVESALGLYVSPDLLARQDKVKTGRRNMKKRNGI</sequence>
<feature type="domain" description="Snurportin-1 m3G cap-binding" evidence="11">
    <location>
        <begin position="181"/>
        <end position="357"/>
    </location>
</feature>
<dbReference type="InterPro" id="IPR047857">
    <property type="entry name" value="Snurportin1_C"/>
</dbReference>
<reference evidence="12 13" key="1">
    <citation type="submission" date="2024-08" db="EMBL/GenBank/DDBJ databases">
        <authorList>
            <person name="Cucini C."/>
            <person name="Frati F."/>
        </authorList>
    </citation>
    <scope>NUCLEOTIDE SEQUENCE [LARGE SCALE GENOMIC DNA]</scope>
</reference>
<dbReference type="PANTHER" id="PTHR13403">
    <property type="entry name" value="SNURPORTIN1 RNUT1 PROTEIN RNA, U TRANSPORTER 1"/>
    <property type="match status" value="1"/>
</dbReference>
<dbReference type="Proteomes" id="UP001642540">
    <property type="component" value="Unassembled WGS sequence"/>
</dbReference>
<keyword evidence="6" id="KW-0813">Transport</keyword>
<dbReference type="Pfam" id="PF21974">
    <property type="entry name" value="SPN1_m3Gcap_bd"/>
    <property type="match status" value="1"/>
</dbReference>
<keyword evidence="13" id="KW-1185">Reference proteome</keyword>
<comment type="subcellular location">
    <subcellularLocation>
        <location evidence="3">Cytoplasm</location>
    </subcellularLocation>
    <subcellularLocation>
        <location evidence="2">Nucleus</location>
    </subcellularLocation>
</comment>
<dbReference type="Gene3D" id="3.30.470.30">
    <property type="entry name" value="DNA ligase/mRNA capping enzyme"/>
    <property type="match status" value="1"/>
</dbReference>
<evidence type="ECO:0000256" key="2">
    <source>
        <dbReference type="ARBA" id="ARBA00004123"/>
    </source>
</evidence>
<name>A0ABP1QKE2_9HEXA</name>
<keyword evidence="7" id="KW-0963">Cytoplasm</keyword>
<evidence type="ECO:0000259" key="11">
    <source>
        <dbReference type="Pfam" id="PF21974"/>
    </source>
</evidence>
<evidence type="ECO:0000256" key="8">
    <source>
        <dbReference type="ARBA" id="ARBA00022884"/>
    </source>
</evidence>
<evidence type="ECO:0000256" key="9">
    <source>
        <dbReference type="ARBA" id="ARBA00023242"/>
    </source>
</evidence>
<dbReference type="EMBL" id="CAXLJM020000034">
    <property type="protein sequence ID" value="CAL8102696.1"/>
    <property type="molecule type" value="Genomic_DNA"/>
</dbReference>
<feature type="region of interest" description="Disordered" evidence="10">
    <location>
        <begin position="72"/>
        <end position="93"/>
    </location>
</feature>
<comment type="caution">
    <text evidence="12">The sequence shown here is derived from an EMBL/GenBank/DDBJ whole genome shotgun (WGS) entry which is preliminary data.</text>
</comment>
<evidence type="ECO:0000313" key="12">
    <source>
        <dbReference type="EMBL" id="CAL8102696.1"/>
    </source>
</evidence>
<organism evidence="12 13">
    <name type="scientific">Orchesella dallaii</name>
    <dbReference type="NCBI Taxonomy" id="48710"/>
    <lineage>
        <taxon>Eukaryota</taxon>
        <taxon>Metazoa</taxon>
        <taxon>Ecdysozoa</taxon>
        <taxon>Arthropoda</taxon>
        <taxon>Hexapoda</taxon>
        <taxon>Collembola</taxon>
        <taxon>Entomobryomorpha</taxon>
        <taxon>Entomobryoidea</taxon>
        <taxon>Orchesellidae</taxon>
        <taxon>Orchesellinae</taxon>
        <taxon>Orchesella</taxon>
    </lineage>
</organism>
<evidence type="ECO:0000256" key="7">
    <source>
        <dbReference type="ARBA" id="ARBA00022490"/>
    </source>
</evidence>
<evidence type="ECO:0000256" key="3">
    <source>
        <dbReference type="ARBA" id="ARBA00004496"/>
    </source>
</evidence>
<gene>
    <name evidence="12" type="ORF">ODALV1_LOCUS11219</name>
</gene>
<evidence type="ECO:0000256" key="10">
    <source>
        <dbReference type="SAM" id="MobiDB-lite"/>
    </source>
</evidence>
<evidence type="ECO:0000313" key="13">
    <source>
        <dbReference type="Proteomes" id="UP001642540"/>
    </source>
</evidence>
<comment type="function">
    <text evidence="1">Functions as an U snRNP-specific nuclear import adapter. Involved in the trimethylguanosine (m3G)-cap-dependent nuclear import of U snRNPs. Binds specifically to the terminal m3G-cap U snRNAs.</text>
</comment>
<keyword evidence="9" id="KW-0539">Nucleus</keyword>
<dbReference type="PANTHER" id="PTHR13403:SF6">
    <property type="entry name" value="SNURPORTIN-1"/>
    <property type="match status" value="1"/>
</dbReference>
<dbReference type="InterPro" id="IPR017336">
    <property type="entry name" value="Snurportin-1"/>
</dbReference>
<feature type="region of interest" description="Disordered" evidence="10">
    <location>
        <begin position="157"/>
        <end position="176"/>
    </location>
</feature>
<evidence type="ECO:0000256" key="4">
    <source>
        <dbReference type="ARBA" id="ARBA00007540"/>
    </source>
</evidence>
<evidence type="ECO:0000256" key="6">
    <source>
        <dbReference type="ARBA" id="ARBA00022448"/>
    </source>
</evidence>
<proteinExistence type="inferred from homology"/>
<keyword evidence="8" id="KW-0694">RNA-binding</keyword>
<protein>
    <recommendedName>
        <fullName evidence="5">Snurportin-1</fullName>
    </recommendedName>
</protein>
<comment type="similarity">
    <text evidence="4">Belongs to the snurportin family.</text>
</comment>
<dbReference type="SUPFAM" id="SSF56091">
    <property type="entry name" value="DNA ligase/mRNA capping enzyme, catalytic domain"/>
    <property type="match status" value="1"/>
</dbReference>
<dbReference type="CDD" id="cd09232">
    <property type="entry name" value="Snurportin-1_C"/>
    <property type="match status" value="1"/>
</dbReference>
<evidence type="ECO:0000256" key="1">
    <source>
        <dbReference type="ARBA" id="ARBA00003975"/>
    </source>
</evidence>
<feature type="compositionally biased region" description="Basic residues" evidence="10">
    <location>
        <begin position="162"/>
        <end position="176"/>
    </location>
</feature>